<dbReference type="EMBL" id="LLXI01000074">
    <property type="protein sequence ID" value="PKY39712.1"/>
    <property type="molecule type" value="Genomic_DNA"/>
</dbReference>
<feature type="compositionally biased region" description="Basic and acidic residues" evidence="1">
    <location>
        <begin position="20"/>
        <end position="44"/>
    </location>
</feature>
<dbReference type="VEuPathDB" id="FungiDB:FUN_003167"/>
<proteinExistence type="predicted"/>
<accession>A0A2I1FZA3</accession>
<reference evidence="2 3" key="1">
    <citation type="submission" date="2015-10" db="EMBL/GenBank/DDBJ databases">
        <title>Genome analyses suggest a sexual origin of heterokaryosis in a supposedly ancient asexual fungus.</title>
        <authorList>
            <person name="Ropars J."/>
            <person name="Sedzielewska K."/>
            <person name="Noel J."/>
            <person name="Charron P."/>
            <person name="Farinelli L."/>
            <person name="Marton T."/>
            <person name="Kruger M."/>
            <person name="Pelin A."/>
            <person name="Brachmann A."/>
            <person name="Corradi N."/>
        </authorList>
    </citation>
    <scope>NUCLEOTIDE SEQUENCE [LARGE SCALE GENOMIC DNA]</scope>
    <source>
        <strain evidence="2 3">A4</strain>
    </source>
</reference>
<dbReference type="VEuPathDB" id="FungiDB:RhiirA1_441616"/>
<sequence>MDGTEDALIFDFDKLKNRVNRENSGREVEDGDNNKENENEIKESDESEIEDSNESEIEDSELEEDYYKENEEQTVSSKIPEEAWVTLQHQDFWRKPVSEWKDLSTWDEYFLQNNSGTRTIKASHDSLQAELNVLIQHGDKRTKELKKVLSIQEELKVSILANVLHPAPMVWGRRVFGPMLAIHHLRRAHFLLNKFVLHPAPMVWGRRASGLLLAISP</sequence>
<evidence type="ECO:0000256" key="1">
    <source>
        <dbReference type="SAM" id="MobiDB-lite"/>
    </source>
</evidence>
<name>A0A2I1FZA3_9GLOM</name>
<dbReference type="Proteomes" id="UP000234323">
    <property type="component" value="Unassembled WGS sequence"/>
</dbReference>
<dbReference type="VEuPathDB" id="FungiDB:RhiirFUN_023724"/>
<evidence type="ECO:0000313" key="2">
    <source>
        <dbReference type="EMBL" id="PKY39712.1"/>
    </source>
</evidence>
<gene>
    <name evidence="2" type="ORF">RhiirA4_452961</name>
</gene>
<organism evidence="2 3">
    <name type="scientific">Rhizophagus irregularis</name>
    <dbReference type="NCBI Taxonomy" id="588596"/>
    <lineage>
        <taxon>Eukaryota</taxon>
        <taxon>Fungi</taxon>
        <taxon>Fungi incertae sedis</taxon>
        <taxon>Mucoromycota</taxon>
        <taxon>Glomeromycotina</taxon>
        <taxon>Glomeromycetes</taxon>
        <taxon>Glomerales</taxon>
        <taxon>Glomeraceae</taxon>
        <taxon>Rhizophagus</taxon>
    </lineage>
</organism>
<keyword evidence="3" id="KW-1185">Reference proteome</keyword>
<comment type="caution">
    <text evidence="2">The sequence shown here is derived from an EMBL/GenBank/DDBJ whole genome shotgun (WGS) entry which is preliminary data.</text>
</comment>
<protein>
    <submittedName>
        <fullName evidence="2">Uncharacterized protein</fullName>
    </submittedName>
</protein>
<dbReference type="AlphaFoldDB" id="A0A2I1FZA3"/>
<feature type="compositionally biased region" description="Acidic residues" evidence="1">
    <location>
        <begin position="45"/>
        <end position="64"/>
    </location>
</feature>
<feature type="region of interest" description="Disordered" evidence="1">
    <location>
        <begin position="20"/>
        <end position="64"/>
    </location>
</feature>
<evidence type="ECO:0000313" key="3">
    <source>
        <dbReference type="Proteomes" id="UP000234323"/>
    </source>
</evidence>